<reference evidence="2 3" key="1">
    <citation type="journal article" date="1996" name="Mol. Microbiol.">
        <title>A set of ordered cosmids and a detailed genetic and physical map for the 8 Mb Streptomyces coelicolor A3(2) chromosome.</title>
        <authorList>
            <person name="Redenbach M."/>
            <person name="Kieser H.M."/>
            <person name="Denapaite D."/>
            <person name="Eichner A."/>
            <person name="Cullum J."/>
            <person name="Kinashi H."/>
            <person name="Hopwood D.A."/>
        </authorList>
    </citation>
    <scope>NUCLEOTIDE SEQUENCE [LARGE SCALE GENOMIC DNA]</scope>
    <source>
        <strain evidence="3">ATCC BAA-471 / A3(2) / M145</strain>
    </source>
</reference>
<dbReference type="EMBL" id="AL645882">
    <property type="protein sequence ID" value="CAB92988.1"/>
    <property type="molecule type" value="Genomic_DNA"/>
</dbReference>
<dbReference type="HOGENOM" id="CLU_112913_0_0_11"/>
<dbReference type="PATRIC" id="fig|100226.15.peg.3939"/>
<evidence type="ECO:0008006" key="4">
    <source>
        <dbReference type="Google" id="ProtNLM"/>
    </source>
</evidence>
<organism evidence="2 3">
    <name type="scientific">Streptomyces coelicolor (strain ATCC BAA-471 / A3(2) / M145)</name>
    <dbReference type="NCBI Taxonomy" id="100226"/>
    <lineage>
        <taxon>Bacteria</taxon>
        <taxon>Bacillati</taxon>
        <taxon>Actinomycetota</taxon>
        <taxon>Actinomycetes</taxon>
        <taxon>Kitasatosporales</taxon>
        <taxon>Streptomycetaceae</taxon>
        <taxon>Streptomyces</taxon>
        <taxon>Streptomyces albidoflavus group</taxon>
    </lineage>
</organism>
<dbReference type="InParanoid" id="Q9KXY0"/>
<keyword evidence="3" id="KW-1185">Reference proteome</keyword>
<sequence length="208" mass="22832">MPACGVPSAELRPRGDGLGTGEQLVTIAAVLVGALTTHATNYLMERSRNRNQLLTRWDDKKVDAYGEYVDAAKLRIAASVPLYEAREGLRETHRPEEDLRDDLAQASLRWGAAFERVMLLGGDDAIESGHELNVVLAEIDWQATGRVDGSLEEWRERHRAAFRAINAFHEAARADLGIRGRVTGEKHPERDLLVPPARGSSTGSPTGD</sequence>
<accession>Q9KXY0</accession>
<dbReference type="PaxDb" id="100226-SCO3868"/>
<feature type="compositionally biased region" description="Polar residues" evidence="1">
    <location>
        <begin position="199"/>
        <end position="208"/>
    </location>
</feature>
<dbReference type="EMBL" id="AL939118">
    <property type="protein sequence ID" value="CAB92988.1"/>
    <property type="molecule type" value="Genomic_DNA"/>
</dbReference>
<protein>
    <recommendedName>
        <fullName evidence="4">Secreted protein</fullName>
    </recommendedName>
</protein>
<dbReference type="Proteomes" id="UP000001973">
    <property type="component" value="Chromosome"/>
</dbReference>
<dbReference type="STRING" id="100226.gene:17761494"/>
<dbReference type="KEGG" id="sco:SCO3868"/>
<reference evidence="2 3" key="2">
    <citation type="journal article" date="2002" name="Nature">
        <title>Complete genome sequence of the model actinomycete Streptomyces coelicolor A3(2).</title>
        <authorList>
            <person name="Bentley S.D."/>
            <person name="Chater K.F."/>
            <person name="Cerdeno-Tarraga A.M."/>
            <person name="Challis G.L."/>
            <person name="Thomson N.R."/>
            <person name="James K.D."/>
            <person name="Harris D.E."/>
            <person name="Quail M.A."/>
            <person name="Kieser H."/>
            <person name="Harper D."/>
            <person name="Bateman A."/>
            <person name="Brown S."/>
            <person name="Chandra G."/>
            <person name="Chen C.W."/>
            <person name="Collins M."/>
            <person name="Cronin A."/>
            <person name="Fraser A."/>
            <person name="Goble A."/>
            <person name="Hidalgo J."/>
            <person name="Hornsby T."/>
            <person name="Howarth S."/>
            <person name="Huang C.H."/>
            <person name="Kieser T."/>
            <person name="Larke L."/>
            <person name="Murphy L."/>
            <person name="Oliver K."/>
            <person name="O'Neil S."/>
            <person name="Rabbinowitsch E."/>
            <person name="Rajandream M.A."/>
            <person name="Rutherford K."/>
            <person name="Rutter S."/>
            <person name="Seeger K."/>
            <person name="Saunders D."/>
            <person name="Sharp S."/>
            <person name="Squares R."/>
            <person name="Squares S."/>
            <person name="Taylor K."/>
            <person name="Warren T."/>
            <person name="Wietzorrek A."/>
            <person name="Woodward J."/>
            <person name="Barrell B.G."/>
            <person name="Parkhill J."/>
            <person name="Hopwood D.A."/>
        </authorList>
    </citation>
    <scope>NUCLEOTIDE SEQUENCE [LARGE SCALE GENOMIC DNA]</scope>
    <source>
        <strain evidence="3">ATCC BAA-471 / A3(2) / M145</strain>
    </source>
</reference>
<dbReference type="AlphaFoldDB" id="Q9KXY0"/>
<gene>
    <name evidence="2" type="ordered locus">SCO3868</name>
    <name evidence="2" type="ORF">SCH18.05</name>
</gene>
<evidence type="ECO:0000313" key="2">
    <source>
        <dbReference type="EMBL" id="CAB92988.1"/>
    </source>
</evidence>
<evidence type="ECO:0000256" key="1">
    <source>
        <dbReference type="SAM" id="MobiDB-lite"/>
    </source>
</evidence>
<proteinExistence type="predicted"/>
<feature type="region of interest" description="Disordered" evidence="1">
    <location>
        <begin position="184"/>
        <end position="208"/>
    </location>
</feature>
<dbReference type="OrthoDB" id="3401121at2"/>
<dbReference type="eggNOG" id="ENOG502ZHPE">
    <property type="taxonomic scope" value="Bacteria"/>
</dbReference>
<evidence type="ECO:0000313" key="3">
    <source>
        <dbReference type="Proteomes" id="UP000001973"/>
    </source>
</evidence>
<name>Q9KXY0_STRCO</name>